<accession>A0A367LGP0</accession>
<dbReference type="AlphaFoldDB" id="A0A367LGP0"/>
<name>A0A367LGP0_9HYPO</name>
<feature type="region of interest" description="Disordered" evidence="1">
    <location>
        <begin position="1"/>
        <end position="41"/>
    </location>
</feature>
<evidence type="ECO:0000313" key="3">
    <source>
        <dbReference type="Proteomes" id="UP000253664"/>
    </source>
</evidence>
<organism evidence="2 3">
    <name type="scientific">Ophiocordyceps polyrhachis-furcata BCC 54312</name>
    <dbReference type="NCBI Taxonomy" id="1330021"/>
    <lineage>
        <taxon>Eukaryota</taxon>
        <taxon>Fungi</taxon>
        <taxon>Dikarya</taxon>
        <taxon>Ascomycota</taxon>
        <taxon>Pezizomycotina</taxon>
        <taxon>Sordariomycetes</taxon>
        <taxon>Hypocreomycetidae</taxon>
        <taxon>Hypocreales</taxon>
        <taxon>Ophiocordycipitaceae</taxon>
        <taxon>Ophiocordyceps</taxon>
    </lineage>
</organism>
<protein>
    <submittedName>
        <fullName evidence="2">Uncharacterized protein</fullName>
    </submittedName>
</protein>
<keyword evidence="3" id="KW-1185">Reference proteome</keyword>
<feature type="compositionally biased region" description="Basic and acidic residues" evidence="1">
    <location>
        <begin position="29"/>
        <end position="41"/>
    </location>
</feature>
<gene>
    <name evidence="2" type="ORF">L249_5482</name>
</gene>
<dbReference type="EMBL" id="LKCN02000006">
    <property type="protein sequence ID" value="RCI13596.1"/>
    <property type="molecule type" value="Genomic_DNA"/>
</dbReference>
<evidence type="ECO:0000256" key="1">
    <source>
        <dbReference type="SAM" id="MobiDB-lite"/>
    </source>
</evidence>
<reference evidence="2 3" key="1">
    <citation type="journal article" date="2015" name="BMC Genomics">
        <title>Insights from the genome of Ophiocordyceps polyrhachis-furcata to pathogenicity and host specificity in insect fungi.</title>
        <authorList>
            <person name="Wichadakul D."/>
            <person name="Kobmoo N."/>
            <person name="Ingsriswang S."/>
            <person name="Tangphatsornruang S."/>
            <person name="Chantasingh D."/>
            <person name="Luangsa-ard J.J."/>
            <person name="Eurwilaichitr L."/>
        </authorList>
    </citation>
    <scope>NUCLEOTIDE SEQUENCE [LARGE SCALE GENOMIC DNA]</scope>
    <source>
        <strain evidence="2 3">BCC 54312</strain>
    </source>
</reference>
<dbReference type="Proteomes" id="UP000253664">
    <property type="component" value="Unassembled WGS sequence"/>
</dbReference>
<feature type="non-terminal residue" evidence="2">
    <location>
        <position position="93"/>
    </location>
</feature>
<sequence length="93" mass="10520">MTDDDGFHSNPSSPRSAGLTTKESSWLQERQRPAEVNKKENLTELHACLALPWQRKKTTAQGREEATRKRLEELLVTGLQVGVPQYVRETSEA</sequence>
<feature type="compositionally biased region" description="Polar residues" evidence="1">
    <location>
        <begin position="9"/>
        <end position="28"/>
    </location>
</feature>
<comment type="caution">
    <text evidence="2">The sequence shown here is derived from an EMBL/GenBank/DDBJ whole genome shotgun (WGS) entry which is preliminary data.</text>
</comment>
<evidence type="ECO:0000313" key="2">
    <source>
        <dbReference type="EMBL" id="RCI13596.1"/>
    </source>
</evidence>
<proteinExistence type="predicted"/>